<evidence type="ECO:0000313" key="2">
    <source>
        <dbReference type="EMBL" id="THG31631.1"/>
    </source>
</evidence>
<dbReference type="RefSeq" id="WP_136426751.1">
    <property type="nucleotide sequence ID" value="NZ_SSSM01000003.1"/>
</dbReference>
<keyword evidence="3" id="KW-1185">Reference proteome</keyword>
<evidence type="ECO:0000259" key="1">
    <source>
        <dbReference type="Pfam" id="PF06283"/>
    </source>
</evidence>
<dbReference type="SUPFAM" id="SSF52317">
    <property type="entry name" value="Class I glutamine amidotransferase-like"/>
    <property type="match status" value="1"/>
</dbReference>
<dbReference type="OrthoDB" id="6402258at2"/>
<dbReference type="EMBL" id="SSSM01000003">
    <property type="protein sequence ID" value="THG31631.1"/>
    <property type="molecule type" value="Genomic_DNA"/>
</dbReference>
<name>A0A4S4FMZ5_9MICO</name>
<organism evidence="2 3">
    <name type="scientific">Naasia lichenicola</name>
    <dbReference type="NCBI Taxonomy" id="2565933"/>
    <lineage>
        <taxon>Bacteria</taxon>
        <taxon>Bacillati</taxon>
        <taxon>Actinomycetota</taxon>
        <taxon>Actinomycetes</taxon>
        <taxon>Micrococcales</taxon>
        <taxon>Microbacteriaceae</taxon>
        <taxon>Naasia</taxon>
    </lineage>
</organism>
<dbReference type="InterPro" id="IPR029062">
    <property type="entry name" value="Class_I_gatase-like"/>
</dbReference>
<dbReference type="InterPro" id="IPR029010">
    <property type="entry name" value="ThuA-like"/>
</dbReference>
<dbReference type="PANTHER" id="PTHR40469:SF2">
    <property type="entry name" value="GALACTOSE-BINDING DOMAIN-LIKE SUPERFAMILY PROTEIN"/>
    <property type="match status" value="1"/>
</dbReference>
<dbReference type="Gene3D" id="3.40.50.880">
    <property type="match status" value="1"/>
</dbReference>
<protein>
    <submittedName>
        <fullName evidence="2">ThuA domain-containing protein</fullName>
    </submittedName>
</protein>
<dbReference type="PANTHER" id="PTHR40469">
    <property type="entry name" value="SECRETED GLYCOSYL HYDROLASE"/>
    <property type="match status" value="1"/>
</dbReference>
<comment type="caution">
    <text evidence="2">The sequence shown here is derived from an EMBL/GenBank/DDBJ whole genome shotgun (WGS) entry which is preliminary data.</text>
</comment>
<accession>A0A4S4FMZ5</accession>
<dbReference type="Proteomes" id="UP000309133">
    <property type="component" value="Unassembled WGS sequence"/>
</dbReference>
<sequence>MTDSTDTTTGILNVLILSGHMTIEHDNVYRSFRLHNQWLTTVLEDTGRFKVRVTEDPRGLTSSIIDRYDVIIVIFEGRDGYFDTAEGFGAETDAALLKFVHDDGKGIVWFHGSAAQEPDWDIPDEYNIMRGSRMTVAGGLRPRPWGEALLRTTQPRHAITDGINDTWTVTGDDILVGVEILDGAQVLLTTFDDLEAYEKAPVWPMSHYPVAIPPEGIPALPGMNTEQPIAWINEYGAGRSFTITIGHDIDTFRRIEFIRMFPRGVEWAAIGEVTLEGPNRRGERRFLPWPYYNHEG</sequence>
<dbReference type="AlphaFoldDB" id="A0A4S4FMZ5"/>
<reference evidence="2 3" key="1">
    <citation type="submission" date="2019-04" db="EMBL/GenBank/DDBJ databases">
        <authorList>
            <person name="Jiang L."/>
        </authorList>
    </citation>
    <scope>NUCLEOTIDE SEQUENCE [LARGE SCALE GENOMIC DNA]</scope>
    <source>
        <strain evidence="2 3">YIM 131853</strain>
    </source>
</reference>
<evidence type="ECO:0000313" key="3">
    <source>
        <dbReference type="Proteomes" id="UP000309133"/>
    </source>
</evidence>
<feature type="domain" description="ThuA-like" evidence="1">
    <location>
        <begin position="13"/>
        <end position="268"/>
    </location>
</feature>
<gene>
    <name evidence="2" type="ORF">E6C64_06055</name>
</gene>
<dbReference type="Pfam" id="PF06283">
    <property type="entry name" value="ThuA"/>
    <property type="match status" value="1"/>
</dbReference>
<proteinExistence type="predicted"/>